<dbReference type="RefSeq" id="WP_076713034.1">
    <property type="nucleotide sequence ID" value="NZ_MOEN01000016.1"/>
</dbReference>
<dbReference type="InterPro" id="IPR011990">
    <property type="entry name" value="TPR-like_helical_dom_sf"/>
</dbReference>
<sequence length="433" mass="48652">MRTATQTGFNKKLIGIIAVMIAIFPIAATGATNSSNVPIDVYLQRVEKDISKGVSGTKLHSEIKSLLKIKQNSSVFFIPEINYITGRKIENVPPSAVQKIRQKIINTDIFISASTVIIVMLGVFTLIYTSDRYFSSETKRNLSILTGIILIISALILQGPLFYLVFGIMAGLGFKFKEKIPFAIIMTLFLIAHLTGVIAERGYFHYISNQKNLLYTKLERDNYAPPFLIKEEKGAYLKVASLANNQTLLHPVKESELTNLIKTINNNKLKAVLYNNLGCIAFNKGKLKEAATLFEKAENLYPMIKTYYNLFITYSSLLEPQKAEVYSKKLEKTNFSFDRTVPIVANINDIKIPKPTFKIPVYETLGLIIGIGIAIIITRIQKPSSLISINPFFSYLPGYRLYYSNRYSALLLFIGTLILIEIFIGSMLCSMNL</sequence>
<dbReference type="AlphaFoldDB" id="A0A1R1MKW2"/>
<organism evidence="3 4">
    <name type="scientific">Desulfurobacterium indicum</name>
    <dbReference type="NCBI Taxonomy" id="1914305"/>
    <lineage>
        <taxon>Bacteria</taxon>
        <taxon>Pseudomonadati</taxon>
        <taxon>Aquificota</taxon>
        <taxon>Aquificia</taxon>
        <taxon>Desulfurobacteriales</taxon>
        <taxon>Desulfurobacteriaceae</taxon>
        <taxon>Desulfurobacterium</taxon>
    </lineage>
</organism>
<dbReference type="SUPFAM" id="SSF48452">
    <property type="entry name" value="TPR-like"/>
    <property type="match status" value="1"/>
</dbReference>
<proteinExistence type="predicted"/>
<dbReference type="Proteomes" id="UP000187408">
    <property type="component" value="Unassembled WGS sequence"/>
</dbReference>
<keyword evidence="1" id="KW-0802">TPR repeat</keyword>
<evidence type="ECO:0000313" key="3">
    <source>
        <dbReference type="EMBL" id="OMH40445.1"/>
    </source>
</evidence>
<name>A0A1R1MKW2_9BACT</name>
<dbReference type="InterPro" id="IPR019734">
    <property type="entry name" value="TPR_rpt"/>
</dbReference>
<dbReference type="STRING" id="1914305.BLW93_05125"/>
<feature type="transmembrane region" description="Helical" evidence="2">
    <location>
        <begin position="12"/>
        <end position="31"/>
    </location>
</feature>
<feature type="transmembrane region" description="Helical" evidence="2">
    <location>
        <begin position="180"/>
        <end position="199"/>
    </location>
</feature>
<accession>A0A1R1MKW2</accession>
<keyword evidence="2" id="KW-0812">Transmembrane</keyword>
<keyword evidence="2" id="KW-0472">Membrane</keyword>
<feature type="transmembrane region" description="Helical" evidence="2">
    <location>
        <begin position="407"/>
        <end position="429"/>
    </location>
</feature>
<dbReference type="OrthoDB" id="11926at2"/>
<feature type="transmembrane region" description="Helical" evidence="2">
    <location>
        <begin position="142"/>
        <end position="174"/>
    </location>
</feature>
<keyword evidence="2" id="KW-1133">Transmembrane helix</keyword>
<evidence type="ECO:0000256" key="1">
    <source>
        <dbReference type="PROSITE-ProRule" id="PRU00339"/>
    </source>
</evidence>
<reference evidence="3 4" key="1">
    <citation type="submission" date="2016-10" db="EMBL/GenBank/DDBJ databases">
        <title>Genome sequence of a sulfur-reducing bacterium Desulfurobacterium indicum K6013.</title>
        <authorList>
            <person name="Cao J."/>
            <person name="Shao Z."/>
            <person name="Alain K."/>
            <person name="Jebbar M."/>
        </authorList>
    </citation>
    <scope>NUCLEOTIDE SEQUENCE [LARGE SCALE GENOMIC DNA]</scope>
    <source>
        <strain evidence="3 4">K6013</strain>
    </source>
</reference>
<dbReference type="SMART" id="SM00028">
    <property type="entry name" value="TPR"/>
    <property type="match status" value="1"/>
</dbReference>
<evidence type="ECO:0000256" key="2">
    <source>
        <dbReference type="SAM" id="Phobius"/>
    </source>
</evidence>
<keyword evidence="4" id="KW-1185">Reference proteome</keyword>
<feature type="transmembrane region" description="Helical" evidence="2">
    <location>
        <begin position="109"/>
        <end position="130"/>
    </location>
</feature>
<feature type="repeat" description="TPR" evidence="1">
    <location>
        <begin position="271"/>
        <end position="304"/>
    </location>
</feature>
<comment type="caution">
    <text evidence="3">The sequence shown here is derived from an EMBL/GenBank/DDBJ whole genome shotgun (WGS) entry which is preliminary data.</text>
</comment>
<dbReference type="EMBL" id="MOEN01000016">
    <property type="protein sequence ID" value="OMH40445.1"/>
    <property type="molecule type" value="Genomic_DNA"/>
</dbReference>
<protein>
    <submittedName>
        <fullName evidence="3">Uncharacterized protein</fullName>
    </submittedName>
</protein>
<dbReference type="Gene3D" id="1.25.40.10">
    <property type="entry name" value="Tetratricopeptide repeat domain"/>
    <property type="match status" value="1"/>
</dbReference>
<gene>
    <name evidence="3" type="ORF">BLW93_05125</name>
</gene>
<evidence type="ECO:0000313" key="4">
    <source>
        <dbReference type="Proteomes" id="UP000187408"/>
    </source>
</evidence>
<feature type="transmembrane region" description="Helical" evidence="2">
    <location>
        <begin position="361"/>
        <end position="380"/>
    </location>
</feature>
<dbReference type="PROSITE" id="PS50005">
    <property type="entry name" value="TPR"/>
    <property type="match status" value="1"/>
</dbReference>